<dbReference type="RefSeq" id="WP_007347143.1">
    <property type="nucleotide sequence ID" value="NZ_CALY02000039.1"/>
</dbReference>
<comment type="subunit">
    <text evidence="4">Homodimer. Part of the ribosomal stalk of the 50S ribosomal subunit. Forms a multimeric L10(L12)X complex, where L10 forms an elongated spine to which 2 to 4 L12 dimers bind in a sequential fashion. Binds GTP-bound translation factors.</text>
</comment>
<evidence type="ECO:0000259" key="6">
    <source>
        <dbReference type="Pfam" id="PF16320"/>
    </source>
</evidence>
<dbReference type="Gene3D" id="1.20.5.710">
    <property type="entry name" value="Single helix bin"/>
    <property type="match status" value="1"/>
</dbReference>
<dbReference type="Pfam" id="PF16320">
    <property type="entry name" value="Ribosomal_L12_N"/>
    <property type="match status" value="1"/>
</dbReference>
<dbReference type="AlphaFoldDB" id="J0QKN9"/>
<name>J0QKN9_9HYPH</name>
<gene>
    <name evidence="4" type="primary">rplL</name>
    <name evidence="7" type="ORF">MCY_00840</name>
</gene>
<feature type="domain" description="Large ribosomal subunit protein bL12 C-terminal" evidence="5">
    <location>
        <begin position="57"/>
        <end position="123"/>
    </location>
</feature>
<dbReference type="Pfam" id="PF00542">
    <property type="entry name" value="Ribosomal_L12"/>
    <property type="match status" value="1"/>
</dbReference>
<dbReference type="InterPro" id="IPR008932">
    <property type="entry name" value="Ribosomal_bL12_oligo"/>
</dbReference>
<dbReference type="HAMAP" id="MF_00368">
    <property type="entry name" value="Ribosomal_bL12"/>
    <property type="match status" value="1"/>
</dbReference>
<dbReference type="NCBIfam" id="TIGR00855">
    <property type="entry name" value="L12"/>
    <property type="match status" value="1"/>
</dbReference>
<dbReference type="GO" id="GO:0003735">
    <property type="term" value="F:structural constituent of ribosome"/>
    <property type="evidence" value="ECO:0007669"/>
    <property type="project" value="InterPro"/>
</dbReference>
<evidence type="ECO:0000256" key="2">
    <source>
        <dbReference type="ARBA" id="ARBA00022980"/>
    </source>
</evidence>
<comment type="function">
    <text evidence="4">Forms part of the ribosomal stalk which helps the ribosome interact with GTP-bound translation factors. Is thus essential for accurate translation.</text>
</comment>
<dbReference type="HOGENOM" id="CLU_086499_3_0_5"/>
<dbReference type="PATRIC" id="fig|1094556.3.peg.960"/>
<evidence type="ECO:0000313" key="8">
    <source>
        <dbReference type="Proteomes" id="UP000001077"/>
    </source>
</evidence>
<dbReference type="OrthoDB" id="9811748at2"/>
<dbReference type="eggNOG" id="COG0222">
    <property type="taxonomic scope" value="Bacteria"/>
</dbReference>
<keyword evidence="2 4" id="KW-0689">Ribosomal protein</keyword>
<proteinExistence type="inferred from homology"/>
<dbReference type="GO" id="GO:0022625">
    <property type="term" value="C:cytosolic large ribosomal subunit"/>
    <property type="evidence" value="ECO:0007669"/>
    <property type="project" value="TreeGrafter"/>
</dbReference>
<protein>
    <recommendedName>
        <fullName evidence="4">Large ribosomal subunit protein bL12</fullName>
    </recommendedName>
</protein>
<dbReference type="FunFam" id="3.30.1390.10:FF:000001">
    <property type="entry name" value="50S ribosomal protein L7/L12"/>
    <property type="match status" value="1"/>
</dbReference>
<dbReference type="Gene3D" id="3.30.1390.10">
    <property type="match status" value="1"/>
</dbReference>
<dbReference type="InterPro" id="IPR036235">
    <property type="entry name" value="Ribosomal_bL12_oligo_N_sf"/>
</dbReference>
<dbReference type="PANTHER" id="PTHR45987:SF4">
    <property type="entry name" value="LARGE RIBOSOMAL SUBUNIT PROTEIN BL12M"/>
    <property type="match status" value="1"/>
</dbReference>
<comment type="caution">
    <text evidence="7">The sequence shown here is derived from an EMBL/GenBank/DDBJ whole genome shotgun (WGS) entry which is preliminary data.</text>
</comment>
<evidence type="ECO:0000313" key="7">
    <source>
        <dbReference type="EMBL" id="EJF86171.1"/>
    </source>
</evidence>
<evidence type="ECO:0000256" key="1">
    <source>
        <dbReference type="ARBA" id="ARBA00007197"/>
    </source>
</evidence>
<dbReference type="InterPro" id="IPR000206">
    <property type="entry name" value="Ribosomal_bL12"/>
</dbReference>
<dbReference type="STRING" id="1094556.MCY_00840"/>
<evidence type="ECO:0000259" key="5">
    <source>
        <dbReference type="Pfam" id="PF00542"/>
    </source>
</evidence>
<dbReference type="InterPro" id="IPR013823">
    <property type="entry name" value="Ribosomal_bL12_C"/>
</dbReference>
<dbReference type="EMBL" id="AILY01000017">
    <property type="protein sequence ID" value="EJF86171.1"/>
    <property type="molecule type" value="Genomic_DNA"/>
</dbReference>
<evidence type="ECO:0000256" key="3">
    <source>
        <dbReference type="ARBA" id="ARBA00023274"/>
    </source>
</evidence>
<dbReference type="GO" id="GO:0006412">
    <property type="term" value="P:translation"/>
    <property type="evidence" value="ECO:0007669"/>
    <property type="project" value="UniProtKB-UniRule"/>
</dbReference>
<evidence type="ECO:0000256" key="4">
    <source>
        <dbReference type="HAMAP-Rule" id="MF_00368"/>
    </source>
</evidence>
<organism evidence="7 8">
    <name type="scientific">Bartonella rattimassiliensis 15908</name>
    <dbReference type="NCBI Taxonomy" id="1094556"/>
    <lineage>
        <taxon>Bacteria</taxon>
        <taxon>Pseudomonadati</taxon>
        <taxon>Pseudomonadota</taxon>
        <taxon>Alphaproteobacteria</taxon>
        <taxon>Hyphomicrobiales</taxon>
        <taxon>Bartonellaceae</taxon>
        <taxon>Bartonella</taxon>
    </lineage>
</organism>
<keyword evidence="3 4" id="KW-0687">Ribonucleoprotein</keyword>
<dbReference type="Proteomes" id="UP000001077">
    <property type="component" value="Unassembled WGS sequence"/>
</dbReference>
<dbReference type="SUPFAM" id="SSF48300">
    <property type="entry name" value="Ribosomal protein L7/12, oligomerisation (N-terminal) domain"/>
    <property type="match status" value="1"/>
</dbReference>
<dbReference type="InterPro" id="IPR014719">
    <property type="entry name" value="Ribosomal_bL12_C/ClpS-like"/>
</dbReference>
<comment type="similarity">
    <text evidence="1 4">Belongs to the bacterial ribosomal protein bL12 family.</text>
</comment>
<sequence length="123" mass="12831">MADLEKIVEDLSNLTLLEAAELSKLLEEKWGVSAAAPVAVAAVAGTAAPVAEEKTEFDVILVEGGAQKINVIKEVRALTGLGLKEAKDLVEGAPKPIKEGASKEEAEKIKSQLEAAGAKVELK</sequence>
<accession>J0QKN9</accession>
<feature type="domain" description="Large ribosomal subunit protein bL12 oligomerization" evidence="6">
    <location>
        <begin position="4"/>
        <end position="48"/>
    </location>
</feature>
<dbReference type="SUPFAM" id="SSF54736">
    <property type="entry name" value="ClpS-like"/>
    <property type="match status" value="1"/>
</dbReference>
<dbReference type="GO" id="GO:0003729">
    <property type="term" value="F:mRNA binding"/>
    <property type="evidence" value="ECO:0007669"/>
    <property type="project" value="TreeGrafter"/>
</dbReference>
<reference evidence="7 8" key="1">
    <citation type="submission" date="2012-03" db="EMBL/GenBank/DDBJ databases">
        <title>The Genome Sequence of Bartonella rattimassiliensis 15908.</title>
        <authorList>
            <consortium name="The Broad Institute Genome Sequencing Platform"/>
            <consortium name="The Broad Institute Genome Sequencing Center for Infectious Disease"/>
            <person name="Feldgarden M."/>
            <person name="Kirby J."/>
            <person name="Kosoy M."/>
            <person name="Birtles R."/>
            <person name="Probert W.S."/>
            <person name="Chiaraviglio L."/>
            <person name="Young S.K."/>
            <person name="Zeng Q."/>
            <person name="Gargeya S."/>
            <person name="Fitzgerald M."/>
            <person name="Haas B."/>
            <person name="Abouelleil A."/>
            <person name="Alvarado L."/>
            <person name="Arachchi H.M."/>
            <person name="Berlin A."/>
            <person name="Chapman S.B."/>
            <person name="Gearin G."/>
            <person name="Goldberg J."/>
            <person name="Griggs A."/>
            <person name="Gujja S."/>
            <person name="Hansen M."/>
            <person name="Heiman D."/>
            <person name="Howarth C."/>
            <person name="Larimer J."/>
            <person name="Lui A."/>
            <person name="MacDonald P.J.P."/>
            <person name="McCowen C."/>
            <person name="Montmayeur A."/>
            <person name="Murphy C."/>
            <person name="Neiman D."/>
            <person name="Pearson M."/>
            <person name="Priest M."/>
            <person name="Roberts A."/>
            <person name="Saif S."/>
            <person name="Shea T."/>
            <person name="Sisk P."/>
            <person name="Stolte C."/>
            <person name="Sykes S."/>
            <person name="Wortman J."/>
            <person name="Nusbaum C."/>
            <person name="Birren B."/>
        </authorList>
    </citation>
    <scope>NUCLEOTIDE SEQUENCE [LARGE SCALE GENOMIC DNA]</scope>
    <source>
        <strain evidence="7 8">15908</strain>
    </source>
</reference>
<dbReference type="PANTHER" id="PTHR45987">
    <property type="entry name" value="39S RIBOSOMAL PROTEIN L12"/>
    <property type="match status" value="1"/>
</dbReference>
<keyword evidence="8" id="KW-1185">Reference proteome</keyword>
<dbReference type="CDD" id="cd00387">
    <property type="entry name" value="Ribosomal_L7_L12"/>
    <property type="match status" value="1"/>
</dbReference>